<keyword evidence="5" id="KW-0762">Sugar transport</keyword>
<dbReference type="InterPro" id="IPR035906">
    <property type="entry name" value="MetI-like_sf"/>
</dbReference>
<feature type="transmembrane region" description="Helical" evidence="9">
    <location>
        <begin position="134"/>
        <end position="158"/>
    </location>
</feature>
<feature type="transmembrane region" description="Helical" evidence="9">
    <location>
        <begin position="271"/>
        <end position="293"/>
    </location>
</feature>
<keyword evidence="8 9" id="KW-0472">Membrane</keyword>
<dbReference type="InterPro" id="IPR000515">
    <property type="entry name" value="MetI-like"/>
</dbReference>
<evidence type="ECO:0000256" key="9">
    <source>
        <dbReference type="RuleBase" id="RU363032"/>
    </source>
</evidence>
<evidence type="ECO:0000313" key="12">
    <source>
        <dbReference type="EMBL" id="GAA4287901.1"/>
    </source>
</evidence>
<feature type="transmembrane region" description="Helical" evidence="9">
    <location>
        <begin position="216"/>
        <end position="237"/>
    </location>
</feature>
<feature type="transmembrane region" description="Helical" evidence="9">
    <location>
        <begin position="102"/>
        <end position="122"/>
    </location>
</feature>
<evidence type="ECO:0000256" key="10">
    <source>
        <dbReference type="SAM" id="MobiDB-lite"/>
    </source>
</evidence>
<sequence length="308" mass="34055">MLEQVAVQEPEKRRAERAGARPDAPGRTSRRRISTLQIVSVVVATVVVGYLLLPFFWMLKSAFQAPAEITSIPPVWVPTDPSTENFRQALAMMPFGRQMMNSLLVAGVAAAGTAVVASMAAYVTSRFRMRITGIVLGVFIFNQLVPEITRLFPVYFLLERLNLVNTYTGMILTYMGFMLPFAVLVLHGYFQDSCPKTLEEAAYVDGCSHFGAFFRVFLPVSRAGILSIVCVVFLQIWNDFIWASTLLYQGEKTMLQVGLRSFFGQGGAVEYMGPFMAACVLTMLPAVFLFVFVQRYMVSGLSGGAVKG</sequence>
<feature type="transmembrane region" description="Helical" evidence="9">
    <location>
        <begin position="36"/>
        <end position="57"/>
    </location>
</feature>
<dbReference type="PANTHER" id="PTHR32243:SF50">
    <property type="entry name" value="MALTOSE_MALTODEXTRIN TRANSPORT SYSTEM PERMEASE PROTEIN MALG"/>
    <property type="match status" value="1"/>
</dbReference>
<evidence type="ECO:0000256" key="1">
    <source>
        <dbReference type="ARBA" id="ARBA00004651"/>
    </source>
</evidence>
<evidence type="ECO:0000256" key="2">
    <source>
        <dbReference type="ARBA" id="ARBA00009047"/>
    </source>
</evidence>
<evidence type="ECO:0000313" key="13">
    <source>
        <dbReference type="Proteomes" id="UP001499841"/>
    </source>
</evidence>
<dbReference type="EMBL" id="BAABBA010000010">
    <property type="protein sequence ID" value="GAA4287901.1"/>
    <property type="molecule type" value="Genomic_DNA"/>
</dbReference>
<dbReference type="RefSeq" id="WP_345041135.1">
    <property type="nucleotide sequence ID" value="NZ_BAABBA010000010.1"/>
</dbReference>
<dbReference type="Pfam" id="PF00528">
    <property type="entry name" value="BPD_transp_1"/>
    <property type="match status" value="1"/>
</dbReference>
<organism evidence="12 13">
    <name type="scientific">Georgenia daeguensis</name>
    <dbReference type="NCBI Taxonomy" id="908355"/>
    <lineage>
        <taxon>Bacteria</taxon>
        <taxon>Bacillati</taxon>
        <taxon>Actinomycetota</taxon>
        <taxon>Actinomycetes</taxon>
        <taxon>Micrococcales</taxon>
        <taxon>Bogoriellaceae</taxon>
        <taxon>Georgenia</taxon>
    </lineage>
</organism>
<evidence type="ECO:0000256" key="4">
    <source>
        <dbReference type="ARBA" id="ARBA00022475"/>
    </source>
</evidence>
<dbReference type="SUPFAM" id="SSF161098">
    <property type="entry name" value="MetI-like"/>
    <property type="match status" value="1"/>
</dbReference>
<feature type="domain" description="ABC transmembrane type-1" evidence="11">
    <location>
        <begin position="99"/>
        <end position="293"/>
    </location>
</feature>
<comment type="similarity">
    <text evidence="2">Belongs to the binding-protein-dependent transport system permease family. MalFG subfamily.</text>
</comment>
<keyword evidence="3 9" id="KW-0813">Transport</keyword>
<feature type="compositionally biased region" description="Basic and acidic residues" evidence="10">
    <location>
        <begin position="9"/>
        <end position="20"/>
    </location>
</feature>
<keyword evidence="13" id="KW-1185">Reference proteome</keyword>
<reference evidence="13" key="1">
    <citation type="journal article" date="2019" name="Int. J. Syst. Evol. Microbiol.">
        <title>The Global Catalogue of Microorganisms (GCM) 10K type strain sequencing project: providing services to taxonomists for standard genome sequencing and annotation.</title>
        <authorList>
            <consortium name="The Broad Institute Genomics Platform"/>
            <consortium name="The Broad Institute Genome Sequencing Center for Infectious Disease"/>
            <person name="Wu L."/>
            <person name="Ma J."/>
        </authorList>
    </citation>
    <scope>NUCLEOTIDE SEQUENCE [LARGE SCALE GENOMIC DNA]</scope>
    <source>
        <strain evidence="13">JCM 17459</strain>
    </source>
</reference>
<feature type="transmembrane region" description="Helical" evidence="9">
    <location>
        <begin position="170"/>
        <end position="190"/>
    </location>
</feature>
<feature type="region of interest" description="Disordered" evidence="10">
    <location>
        <begin position="1"/>
        <end position="28"/>
    </location>
</feature>
<keyword evidence="4" id="KW-1003">Cell membrane</keyword>
<comment type="subcellular location">
    <subcellularLocation>
        <location evidence="1 9">Cell membrane</location>
        <topology evidence="1 9">Multi-pass membrane protein</topology>
    </subcellularLocation>
</comment>
<proteinExistence type="inferred from homology"/>
<evidence type="ECO:0000259" key="11">
    <source>
        <dbReference type="PROSITE" id="PS50928"/>
    </source>
</evidence>
<evidence type="ECO:0000256" key="8">
    <source>
        <dbReference type="ARBA" id="ARBA00023136"/>
    </source>
</evidence>
<evidence type="ECO:0000256" key="7">
    <source>
        <dbReference type="ARBA" id="ARBA00022989"/>
    </source>
</evidence>
<evidence type="ECO:0000256" key="3">
    <source>
        <dbReference type="ARBA" id="ARBA00022448"/>
    </source>
</evidence>
<accession>A0ABP8EV94</accession>
<evidence type="ECO:0000256" key="6">
    <source>
        <dbReference type="ARBA" id="ARBA00022692"/>
    </source>
</evidence>
<keyword evidence="6 9" id="KW-0812">Transmembrane</keyword>
<dbReference type="PANTHER" id="PTHR32243">
    <property type="entry name" value="MALTOSE TRANSPORT SYSTEM PERMEASE-RELATED"/>
    <property type="match status" value="1"/>
</dbReference>
<gene>
    <name evidence="12" type="ORF">GCM10022262_22610</name>
</gene>
<dbReference type="Proteomes" id="UP001499841">
    <property type="component" value="Unassembled WGS sequence"/>
</dbReference>
<dbReference type="Gene3D" id="1.10.3720.10">
    <property type="entry name" value="MetI-like"/>
    <property type="match status" value="1"/>
</dbReference>
<dbReference type="CDD" id="cd06261">
    <property type="entry name" value="TM_PBP2"/>
    <property type="match status" value="1"/>
</dbReference>
<name>A0ABP8EV94_9MICO</name>
<dbReference type="InterPro" id="IPR050901">
    <property type="entry name" value="BP-dep_ABC_trans_perm"/>
</dbReference>
<evidence type="ECO:0000256" key="5">
    <source>
        <dbReference type="ARBA" id="ARBA00022597"/>
    </source>
</evidence>
<dbReference type="PROSITE" id="PS50928">
    <property type="entry name" value="ABC_TM1"/>
    <property type="match status" value="1"/>
</dbReference>
<comment type="caution">
    <text evidence="12">The sequence shown here is derived from an EMBL/GenBank/DDBJ whole genome shotgun (WGS) entry which is preliminary data.</text>
</comment>
<keyword evidence="7 9" id="KW-1133">Transmembrane helix</keyword>
<protein>
    <submittedName>
        <fullName evidence="12">Carbohydrate ABC transporter permease</fullName>
    </submittedName>
</protein>